<evidence type="ECO:0008006" key="4">
    <source>
        <dbReference type="Google" id="ProtNLM"/>
    </source>
</evidence>
<protein>
    <recommendedName>
        <fullName evidence="4">Archaeal flagellin-like protein</fullName>
    </recommendedName>
</protein>
<dbReference type="RefSeq" id="WP_023845410.1">
    <property type="nucleotide sequence ID" value="NZ_AZAJ01000001.1"/>
</dbReference>
<dbReference type="InterPro" id="IPR055713">
    <property type="entry name" value="DUF7289"/>
</dbReference>
<name>W9DRS2_METTI</name>
<feature type="transmembrane region" description="Helical" evidence="1">
    <location>
        <begin position="15"/>
        <end position="34"/>
    </location>
</feature>
<keyword evidence="3" id="KW-1185">Reference proteome</keyword>
<organism evidence="2 3">
    <name type="scientific">Methanolobus tindarius DSM 2278</name>
    <dbReference type="NCBI Taxonomy" id="1090322"/>
    <lineage>
        <taxon>Archaea</taxon>
        <taxon>Methanobacteriati</taxon>
        <taxon>Methanobacteriota</taxon>
        <taxon>Stenosarchaea group</taxon>
        <taxon>Methanomicrobia</taxon>
        <taxon>Methanosarcinales</taxon>
        <taxon>Methanosarcinaceae</taxon>
        <taxon>Methanolobus</taxon>
    </lineage>
</organism>
<dbReference type="EMBL" id="AZAJ01000001">
    <property type="protein sequence ID" value="ETA68275.1"/>
    <property type="molecule type" value="Genomic_DNA"/>
</dbReference>
<evidence type="ECO:0000313" key="3">
    <source>
        <dbReference type="Proteomes" id="UP000019483"/>
    </source>
</evidence>
<gene>
    <name evidence="2" type="ORF">MettiDRAFT_1733</name>
</gene>
<reference evidence="2 3" key="1">
    <citation type="submission" date="2013-08" db="EMBL/GenBank/DDBJ databases">
        <authorList>
            <consortium name="DOE Joint Genome Institute"/>
            <person name="Eisen J."/>
            <person name="Huntemann M."/>
            <person name="Han J."/>
            <person name="Chen A."/>
            <person name="Kyrpides N."/>
            <person name="Mavromatis K."/>
            <person name="Markowitz V."/>
            <person name="Palaniappan K."/>
            <person name="Ivanova N."/>
            <person name="Schaumberg A."/>
            <person name="Pati A."/>
            <person name="Liolios K."/>
            <person name="Nordberg H.P."/>
            <person name="Cantor M.N."/>
            <person name="Hua S.X."/>
            <person name="Woyke T."/>
        </authorList>
    </citation>
    <scope>NUCLEOTIDE SEQUENCE [LARGE SCALE GENOMIC DNA]</scope>
    <source>
        <strain evidence="2 3">DSM 2278</strain>
    </source>
</reference>
<dbReference type="Pfam" id="PF23960">
    <property type="entry name" value="DUF7289"/>
    <property type="match status" value="1"/>
</dbReference>
<comment type="caution">
    <text evidence="2">The sequence shown here is derived from an EMBL/GenBank/DDBJ whole genome shotgun (WGS) entry which is preliminary data.</text>
</comment>
<evidence type="ECO:0000256" key="1">
    <source>
        <dbReference type="SAM" id="Phobius"/>
    </source>
</evidence>
<dbReference type="Proteomes" id="UP000019483">
    <property type="component" value="Unassembled WGS sequence"/>
</dbReference>
<proteinExistence type="predicted"/>
<keyword evidence="1" id="KW-1133">Transmembrane helix</keyword>
<keyword evidence="1" id="KW-0812">Transmembrane</keyword>
<dbReference type="STRING" id="1090322.MettiDRAFT_1733"/>
<accession>W9DRS2</accession>
<sequence length="244" mass="26613">MTREDRTNAAVSETLGYILLFAIVTLSMGVIYAIGYPALQSNMDANVFESAEQNFIVLQSNMERVAFDQTPVKVLKLKLQASSIAVTNESSISVAYDGNHMEPYPTGEIVFSKDEKTIAYEIGSVFKKYPSEASVMVSEPPIYVTSLDNTNVTNIGIVSLNGNSQMGGKGIATINLRHNSSNMSMSNSTTNVSVLINSTHAFKWEEYLGEMGFTVDNVTESSVNAHINNTMLIMSNHVVDVDIS</sequence>
<keyword evidence="1" id="KW-0472">Membrane</keyword>
<dbReference type="AlphaFoldDB" id="W9DRS2"/>
<evidence type="ECO:0000313" key="2">
    <source>
        <dbReference type="EMBL" id="ETA68275.1"/>
    </source>
</evidence>
<dbReference type="OrthoDB" id="118051at2157"/>